<protein>
    <submittedName>
        <fullName evidence="2">N-acetylmuramoyl-L-alanine amidase</fullName>
    </submittedName>
</protein>
<dbReference type="AlphaFoldDB" id="A0A1S1V3T5"/>
<comment type="caution">
    <text evidence="2">The sequence shown here is derived from an EMBL/GenBank/DDBJ whole genome shotgun (WGS) entry which is preliminary data.</text>
</comment>
<organism evidence="2 3">
    <name type="scientific">Andreesenia angusta</name>
    <dbReference type="NCBI Taxonomy" id="39480"/>
    <lineage>
        <taxon>Bacteria</taxon>
        <taxon>Bacillati</taxon>
        <taxon>Bacillota</taxon>
        <taxon>Tissierellia</taxon>
        <taxon>Tissierellales</taxon>
        <taxon>Gottschalkiaceae</taxon>
        <taxon>Andreesenia</taxon>
    </lineage>
</organism>
<dbReference type="STRING" id="39480.EUAN_22160"/>
<dbReference type="Proteomes" id="UP000180254">
    <property type="component" value="Unassembled WGS sequence"/>
</dbReference>
<feature type="domain" description="MurNAc-LAA" evidence="1">
    <location>
        <begin position="19"/>
        <end position="133"/>
    </location>
</feature>
<reference evidence="2 3" key="1">
    <citation type="submission" date="2016-09" db="EMBL/GenBank/DDBJ databases">
        <title>Genome sequence of Eubacterium angustum.</title>
        <authorList>
            <person name="Poehlein A."/>
            <person name="Daniel R."/>
        </authorList>
    </citation>
    <scope>NUCLEOTIDE SEQUENCE [LARGE SCALE GENOMIC DNA]</scope>
    <source>
        <strain evidence="2 3">DSM 1989</strain>
    </source>
</reference>
<accession>A0A1S1V3T5</accession>
<dbReference type="SMART" id="SM00646">
    <property type="entry name" value="Ami_3"/>
    <property type="match status" value="1"/>
</dbReference>
<dbReference type="GO" id="GO:0008745">
    <property type="term" value="F:N-acetylmuramoyl-L-alanine amidase activity"/>
    <property type="evidence" value="ECO:0007669"/>
    <property type="project" value="InterPro"/>
</dbReference>
<dbReference type="Pfam" id="PF01520">
    <property type="entry name" value="Amidase_3"/>
    <property type="match status" value="1"/>
</dbReference>
<dbReference type="RefSeq" id="WP_071064452.1">
    <property type="nucleotide sequence ID" value="NZ_MKIE01000014.1"/>
</dbReference>
<keyword evidence="3" id="KW-1185">Reference proteome</keyword>
<dbReference type="SUPFAM" id="SSF53187">
    <property type="entry name" value="Zn-dependent exopeptidases"/>
    <property type="match status" value="1"/>
</dbReference>
<evidence type="ECO:0000259" key="1">
    <source>
        <dbReference type="SMART" id="SM00646"/>
    </source>
</evidence>
<dbReference type="EMBL" id="MKIE01000014">
    <property type="protein sequence ID" value="OHW61366.1"/>
    <property type="molecule type" value="Genomic_DNA"/>
</dbReference>
<proteinExistence type="predicted"/>
<gene>
    <name evidence="2" type="ORF">EUAN_22160</name>
</gene>
<dbReference type="Gene3D" id="3.40.630.40">
    <property type="entry name" value="Zn-dependent exopeptidases"/>
    <property type="match status" value="1"/>
</dbReference>
<name>A0A1S1V3T5_9FIRM</name>
<evidence type="ECO:0000313" key="3">
    <source>
        <dbReference type="Proteomes" id="UP000180254"/>
    </source>
</evidence>
<dbReference type="InterPro" id="IPR002508">
    <property type="entry name" value="MurNAc-LAA_cat"/>
</dbReference>
<sequence length="266" mass="30136">MEVVVYNPKLNCFKQGDIVSWARANKLDLVVENHRNSAGETSYGYESLVDHYQAIPQSIVEVHRAMVALGWRDRGFVKRNGPEQKGHQNSRLMRIAKIPYVLLEHGFISNPQENQRYDSKLISIGSSIYDAAKRSGVKRLGVIYGHGQGDPGACKLPRTEAEDVRRISVAKKKEEIDMTKEELNKILDERDRAITTKVLKEVTSILSPGEVKGEHWVNPDFEELNRYLEANGVPAIMSRAHNNMCTRAEVIRINNLTRKAIESSQK</sequence>
<dbReference type="OrthoDB" id="9806267at2"/>
<dbReference type="GO" id="GO:0009253">
    <property type="term" value="P:peptidoglycan catabolic process"/>
    <property type="evidence" value="ECO:0007669"/>
    <property type="project" value="InterPro"/>
</dbReference>
<evidence type="ECO:0000313" key="2">
    <source>
        <dbReference type="EMBL" id="OHW61366.1"/>
    </source>
</evidence>